<reference evidence="2" key="2">
    <citation type="submission" date="2013-07" db="EMBL/GenBank/DDBJ databases">
        <authorList>
            <consortium name="The Broad Institute Genome Sequencing Platform"/>
            <person name="Cuomo C."/>
            <person name="Litvintseva A."/>
            <person name="Chen Y."/>
            <person name="Heitman J."/>
            <person name="Sun S."/>
            <person name="Springer D."/>
            <person name="Dromer F."/>
            <person name="Young S.K."/>
            <person name="Zeng Q."/>
            <person name="Gargeya S."/>
            <person name="Fitzgerald M."/>
            <person name="Abouelleil A."/>
            <person name="Alvarado L."/>
            <person name="Berlin A.M."/>
            <person name="Chapman S.B."/>
            <person name="Dewar J."/>
            <person name="Goldberg J."/>
            <person name="Griggs A."/>
            <person name="Gujja S."/>
            <person name="Hansen M."/>
            <person name="Howarth C."/>
            <person name="Imamovic A."/>
            <person name="Larimer J."/>
            <person name="McCowan C."/>
            <person name="Murphy C."/>
            <person name="Pearson M."/>
            <person name="Priest M."/>
            <person name="Roberts A."/>
            <person name="Saif S."/>
            <person name="Shea T."/>
            <person name="Sykes S."/>
            <person name="Wortman J."/>
            <person name="Nusbaum C."/>
            <person name="Birren B."/>
        </authorList>
    </citation>
    <scope>NUCLEOTIDE SEQUENCE</scope>
    <source>
        <strain evidence="2">CBS 10117</strain>
    </source>
</reference>
<dbReference type="AlphaFoldDB" id="A0A1A5ZX50"/>
<dbReference type="Gene3D" id="3.30.1330.40">
    <property type="entry name" value="RutC-like"/>
    <property type="match status" value="1"/>
</dbReference>
<reference evidence="2" key="3">
    <citation type="submission" date="2024-02" db="EMBL/GenBank/DDBJ databases">
        <title>Comparative genomics of Cryptococcus and Kwoniella reveals pathogenesis evolution and contrasting modes of karyotype evolution via chromosome fusion or intercentromeric recombination.</title>
        <authorList>
            <person name="Coelho M.A."/>
            <person name="David-Palma M."/>
            <person name="Shea T."/>
            <person name="Bowers K."/>
            <person name="McGinley-Smith S."/>
            <person name="Mohammad A.W."/>
            <person name="Gnirke A."/>
            <person name="Yurkov A.M."/>
            <person name="Nowrousian M."/>
            <person name="Sun S."/>
            <person name="Cuomo C.A."/>
            <person name="Heitman J."/>
        </authorList>
    </citation>
    <scope>NUCLEOTIDE SEQUENCE</scope>
    <source>
        <strain evidence="2">CBS 10117</strain>
    </source>
</reference>
<dbReference type="CDD" id="cd06152">
    <property type="entry name" value="YjgF_YER057c_UK114_like_4"/>
    <property type="match status" value="1"/>
</dbReference>
<organism evidence="1">
    <name type="scientific">Kwoniella dejecticola CBS 10117</name>
    <dbReference type="NCBI Taxonomy" id="1296121"/>
    <lineage>
        <taxon>Eukaryota</taxon>
        <taxon>Fungi</taxon>
        <taxon>Dikarya</taxon>
        <taxon>Basidiomycota</taxon>
        <taxon>Agaricomycotina</taxon>
        <taxon>Tremellomycetes</taxon>
        <taxon>Tremellales</taxon>
        <taxon>Cryptococcaceae</taxon>
        <taxon>Kwoniella</taxon>
    </lineage>
</organism>
<dbReference type="EMBL" id="CP144540">
    <property type="protein sequence ID" value="WWC65916.1"/>
    <property type="molecule type" value="Genomic_DNA"/>
</dbReference>
<dbReference type="VEuPathDB" id="FungiDB:I303_07138"/>
<sequence>MSNLQYHAYAGIGQWAKDNLGYNQSVRVGDVIHISGQGGWDPKVIDNISFDEDIAKQIDQAFENVDLALRDAGGKGWSQVFKVTSYHLPLDHSATEAMIRNFAKWMPDHKPLWTEIGVASLGAEGMRVEIEVQAYDKQE</sequence>
<dbReference type="PANTHER" id="PTHR43857">
    <property type="entry name" value="BLR7761 PROTEIN"/>
    <property type="match status" value="1"/>
</dbReference>
<proteinExistence type="predicted"/>
<accession>A0A1A5ZX50</accession>
<dbReference type="InterPro" id="IPR006175">
    <property type="entry name" value="YjgF/YER057c/UK114"/>
</dbReference>
<dbReference type="RefSeq" id="XP_018260221.1">
    <property type="nucleotide sequence ID" value="XM_018410412.1"/>
</dbReference>
<evidence type="ECO:0000313" key="2">
    <source>
        <dbReference type="EMBL" id="WWC65916.1"/>
    </source>
</evidence>
<evidence type="ECO:0000313" key="3">
    <source>
        <dbReference type="Proteomes" id="UP000078595"/>
    </source>
</evidence>
<dbReference type="Pfam" id="PF01042">
    <property type="entry name" value="Ribonuc_L-PSP"/>
    <property type="match status" value="1"/>
</dbReference>
<reference evidence="1" key="1">
    <citation type="submission" date="2013-07" db="EMBL/GenBank/DDBJ databases">
        <title>The Genome Sequence of Cryptococcus dejecticola CBS10117.</title>
        <authorList>
            <consortium name="The Broad Institute Genome Sequencing Platform"/>
            <person name="Cuomo C."/>
            <person name="Litvintseva A."/>
            <person name="Chen Y."/>
            <person name="Heitman J."/>
            <person name="Sun S."/>
            <person name="Springer D."/>
            <person name="Dromer F."/>
            <person name="Young S.K."/>
            <person name="Zeng Q."/>
            <person name="Gargeya S."/>
            <person name="Fitzgerald M."/>
            <person name="Abouelleil A."/>
            <person name="Alvarado L."/>
            <person name="Berlin A.M."/>
            <person name="Chapman S.B."/>
            <person name="Dewar J."/>
            <person name="Goldberg J."/>
            <person name="Griggs A."/>
            <person name="Gujja S."/>
            <person name="Hansen M."/>
            <person name="Howarth C."/>
            <person name="Imamovic A."/>
            <person name="Larimer J."/>
            <person name="McCowan C."/>
            <person name="Murphy C."/>
            <person name="Pearson M."/>
            <person name="Priest M."/>
            <person name="Roberts A."/>
            <person name="Saif S."/>
            <person name="Shea T."/>
            <person name="Sykes S."/>
            <person name="Wortman J."/>
            <person name="Nusbaum C."/>
            <person name="Birren B."/>
        </authorList>
    </citation>
    <scope>NUCLEOTIDE SEQUENCE [LARGE SCALE GENOMIC DNA]</scope>
    <source>
        <strain evidence="1">CBS 10117</strain>
    </source>
</reference>
<dbReference type="GeneID" id="28970837"/>
<dbReference type="InterPro" id="IPR035959">
    <property type="entry name" value="RutC-like_sf"/>
</dbReference>
<keyword evidence="3" id="KW-1185">Reference proteome</keyword>
<dbReference type="OrthoDB" id="309640at2759"/>
<gene>
    <name evidence="1" type="ORF">I303_07138</name>
    <name evidence="2" type="ORF">I303_108538</name>
</gene>
<dbReference type="KEGG" id="kdj:28970837"/>
<dbReference type="PANTHER" id="PTHR43857:SF1">
    <property type="entry name" value="YJGH FAMILY PROTEIN"/>
    <property type="match status" value="1"/>
</dbReference>
<dbReference type="Proteomes" id="UP000078595">
    <property type="component" value="Chromosome 11"/>
</dbReference>
<protein>
    <submittedName>
        <fullName evidence="1">Endoribonuclease L-PSP</fullName>
    </submittedName>
</protein>
<dbReference type="SUPFAM" id="SSF55298">
    <property type="entry name" value="YjgF-like"/>
    <property type="match status" value="1"/>
</dbReference>
<dbReference type="EMBL" id="KI894035">
    <property type="protein sequence ID" value="OBR82379.1"/>
    <property type="molecule type" value="Genomic_DNA"/>
</dbReference>
<evidence type="ECO:0000313" key="1">
    <source>
        <dbReference type="EMBL" id="OBR82379.1"/>
    </source>
</evidence>
<dbReference type="STRING" id="1296121.A0A1A5ZX50"/>
<name>A0A1A5ZX50_9TREE</name>